<evidence type="ECO:0000313" key="1">
    <source>
        <dbReference type="EMBL" id="ACZ07122.1"/>
    </source>
</evidence>
<name>D1AKV6_SEBTE</name>
<proteinExistence type="predicted"/>
<dbReference type="EMBL" id="CP001739">
    <property type="protein sequence ID" value="ACZ07122.1"/>
    <property type="molecule type" value="Genomic_DNA"/>
</dbReference>
<reference evidence="2" key="1">
    <citation type="submission" date="2009-09" db="EMBL/GenBank/DDBJ databases">
        <title>The complete chromosome of Sebaldella termitidis ATCC 33386.</title>
        <authorList>
            <consortium name="US DOE Joint Genome Institute (JGI-PGF)"/>
            <person name="Lucas S."/>
            <person name="Copeland A."/>
            <person name="Lapidus A."/>
            <person name="Glavina del Rio T."/>
            <person name="Dalin E."/>
            <person name="Tice H."/>
            <person name="Bruce D."/>
            <person name="Goodwin L."/>
            <person name="Pitluck S."/>
            <person name="Kyrpides N."/>
            <person name="Mavromatis K."/>
            <person name="Ivanova N."/>
            <person name="Mikhailova N."/>
            <person name="Sims D."/>
            <person name="Meincke L."/>
            <person name="Brettin T."/>
            <person name="Detter J.C."/>
            <person name="Han C."/>
            <person name="Larimer F."/>
            <person name="Land M."/>
            <person name="Hauser L."/>
            <person name="Markowitz V."/>
            <person name="Cheng J.F."/>
            <person name="Hugenholtz P."/>
            <person name="Woyke T."/>
            <person name="Wu D."/>
            <person name="Eisen J.A."/>
        </authorList>
    </citation>
    <scope>NUCLEOTIDE SEQUENCE [LARGE SCALE GENOMIC DNA]</scope>
    <source>
        <strain evidence="2">ATCC 33386 / NCTC 11300</strain>
    </source>
</reference>
<protein>
    <recommendedName>
        <fullName evidence="3">SGNH hydrolase-type esterase domain-containing protein</fullName>
    </recommendedName>
</protein>
<keyword evidence="2" id="KW-1185">Reference proteome</keyword>
<gene>
    <name evidence="1" type="ordered locus">Sterm_0237</name>
</gene>
<reference evidence="1 2" key="2">
    <citation type="journal article" date="2010" name="Stand. Genomic Sci.">
        <title>Complete genome sequence of Sebaldella termitidis type strain (NCTC 11300).</title>
        <authorList>
            <person name="Harmon-Smith M."/>
            <person name="Celia L."/>
            <person name="Chertkov O."/>
            <person name="Lapidus A."/>
            <person name="Copeland A."/>
            <person name="Glavina Del Rio T."/>
            <person name="Nolan M."/>
            <person name="Lucas S."/>
            <person name="Tice H."/>
            <person name="Cheng J.F."/>
            <person name="Han C."/>
            <person name="Detter J.C."/>
            <person name="Bruce D."/>
            <person name="Goodwin L."/>
            <person name="Pitluck S."/>
            <person name="Pati A."/>
            <person name="Liolios K."/>
            <person name="Ivanova N."/>
            <person name="Mavromatis K."/>
            <person name="Mikhailova N."/>
            <person name="Chen A."/>
            <person name="Palaniappan K."/>
            <person name="Land M."/>
            <person name="Hauser L."/>
            <person name="Chang Y.J."/>
            <person name="Jeffries C.D."/>
            <person name="Brettin T."/>
            <person name="Goker M."/>
            <person name="Beck B."/>
            <person name="Bristow J."/>
            <person name="Eisen J.A."/>
            <person name="Markowitz V."/>
            <person name="Hugenholtz P."/>
            <person name="Kyrpides N.C."/>
            <person name="Klenk H.P."/>
            <person name="Chen F."/>
        </authorList>
    </citation>
    <scope>NUCLEOTIDE SEQUENCE [LARGE SCALE GENOMIC DNA]</scope>
    <source>
        <strain evidence="2">ATCC 33386 / NCTC 11300</strain>
    </source>
</reference>
<accession>D1AKV6</accession>
<dbReference type="PANTHER" id="PTHR43784:SF2">
    <property type="entry name" value="GDSL-LIKE LIPASE_ACYLHYDROLASE, PUTATIVE (AFU_ORTHOLOGUE AFUA_2G00820)-RELATED"/>
    <property type="match status" value="1"/>
</dbReference>
<organism evidence="1 2">
    <name type="scientific">Sebaldella termitidis (strain ATCC 33386 / NCTC 11300)</name>
    <dbReference type="NCBI Taxonomy" id="526218"/>
    <lineage>
        <taxon>Bacteria</taxon>
        <taxon>Fusobacteriati</taxon>
        <taxon>Fusobacteriota</taxon>
        <taxon>Fusobacteriia</taxon>
        <taxon>Fusobacteriales</taxon>
        <taxon>Leptotrichiaceae</taxon>
        <taxon>Sebaldella</taxon>
    </lineage>
</organism>
<evidence type="ECO:0008006" key="3">
    <source>
        <dbReference type="Google" id="ProtNLM"/>
    </source>
</evidence>
<dbReference type="eggNOG" id="COG2755">
    <property type="taxonomic scope" value="Bacteria"/>
</dbReference>
<sequence length="376" mass="42757">MNSKIKWVGAFSVSATNLTLTNIQFKNETILIKLNITLKGRNIKIKFSNLYGSLPLKIKEACIFKENSAYSDIFFNGGHEVIIPVKEEIYSDPLEFSVTADENYWVGLYIENFTELSTGNFSFLSYYISEKGNILDELKNKNSDILHKNEYRNHLIPFVTNIEVIDEGSYSSLVIFGDSGIANGWHHHLVKRFQENNIHNTAVLSQEINGNRLLHSCPDQLKGLYGSSGLSRFEKDVLNQTGIKFLLLFPGINDLISSCKTEEISSLNGNDIINALKICSTIAKERQISIIGCTIPPVYGCKYYSAKMESIRTAVNFWIRTSEEFDSVADFDSFLCNPEEPEKLKKDFDKKEYFYINDEGIKAMAECIDLKIFNKK</sequence>
<dbReference type="Gene3D" id="3.40.50.1110">
    <property type="entry name" value="SGNH hydrolase"/>
    <property type="match status" value="1"/>
</dbReference>
<dbReference type="InterPro" id="IPR053140">
    <property type="entry name" value="GDSL_Rv0518-like"/>
</dbReference>
<dbReference type="RefSeq" id="WP_012859721.1">
    <property type="nucleotide sequence ID" value="NC_013517.1"/>
</dbReference>
<dbReference type="HOGENOM" id="CLU_029872_1_0_0"/>
<dbReference type="InterPro" id="IPR036514">
    <property type="entry name" value="SGNH_hydro_sf"/>
</dbReference>
<evidence type="ECO:0000313" key="2">
    <source>
        <dbReference type="Proteomes" id="UP000000845"/>
    </source>
</evidence>
<dbReference type="Proteomes" id="UP000000845">
    <property type="component" value="Chromosome"/>
</dbReference>
<dbReference type="SUPFAM" id="SSF52266">
    <property type="entry name" value="SGNH hydrolase"/>
    <property type="match status" value="1"/>
</dbReference>
<dbReference type="KEGG" id="str:Sterm_0237"/>
<dbReference type="STRING" id="526218.Sterm_0237"/>
<dbReference type="AlphaFoldDB" id="D1AKV6"/>
<dbReference type="PANTHER" id="PTHR43784">
    <property type="entry name" value="GDSL-LIKE LIPASE/ACYLHYDROLASE, PUTATIVE (AFU_ORTHOLOGUE AFUA_2G00820)-RELATED"/>
    <property type="match status" value="1"/>
</dbReference>